<sequence>MADFRRRNWVMRPKTPMAPRLIDEQIIPSSGWTDFSEFHCLLVDLPGFKKDDIKLNVDESGTIVVKGRRKIGEEKQVHFEKTFDVPEDGDIKSVSMVFDGDTLRVSVPKVAKTEKIKPNDDLGASSRNINEKDAEEYSPPALSSSSDNKPEEFKTLASANSITNEKPEEYQKEQMTEKQDEVQKEQMTEKQDQVEKDKNDCDQGKEKESESPTEENTEKKNECQRKQNDQGKEKEPESPVEENTEKPNECQKEQNDQGEKKESSKTSVMGKIIENKGILIASIISFTLGVLLSNKIHPSSPPK</sequence>
<gene>
    <name evidence="9" type="primary">LOC110790497</name>
</gene>
<accession>A0A9R0IKF6</accession>
<dbReference type="Pfam" id="PF00011">
    <property type="entry name" value="HSP20"/>
    <property type="match status" value="1"/>
</dbReference>
<dbReference type="Proteomes" id="UP000813463">
    <property type="component" value="Chromosome 5"/>
</dbReference>
<feature type="domain" description="SHSP" evidence="7">
    <location>
        <begin position="21"/>
        <end position="125"/>
    </location>
</feature>
<dbReference type="GO" id="GO:0034605">
    <property type="term" value="P:cellular response to heat"/>
    <property type="evidence" value="ECO:0000318"/>
    <property type="project" value="GO_Central"/>
</dbReference>
<evidence type="ECO:0000313" key="8">
    <source>
        <dbReference type="Proteomes" id="UP000813463"/>
    </source>
</evidence>
<dbReference type="PROSITE" id="PS01031">
    <property type="entry name" value="SHSP"/>
    <property type="match status" value="1"/>
</dbReference>
<evidence type="ECO:0000256" key="5">
    <source>
        <dbReference type="RuleBase" id="RU003616"/>
    </source>
</evidence>
<dbReference type="CDD" id="cd06464">
    <property type="entry name" value="ACD_sHsps-like"/>
    <property type="match status" value="1"/>
</dbReference>
<evidence type="ECO:0000256" key="1">
    <source>
        <dbReference type="ARBA" id="ARBA00004162"/>
    </source>
</evidence>
<comment type="subcellular location">
    <subcellularLocation>
        <location evidence="1">Cell membrane</location>
        <topology evidence="1">Single-pass membrane protein</topology>
    </subcellularLocation>
</comment>
<name>A0A9R0IKF6_SPIOL</name>
<dbReference type="GeneID" id="110790497"/>
<evidence type="ECO:0000256" key="3">
    <source>
        <dbReference type="ARBA" id="ARBA00022821"/>
    </source>
</evidence>
<reference evidence="9" key="2">
    <citation type="submission" date="2025-08" db="UniProtKB">
        <authorList>
            <consortium name="RefSeq"/>
        </authorList>
    </citation>
    <scope>IDENTIFICATION</scope>
    <source>
        <tissue evidence="9">Leaf</tissue>
    </source>
</reference>
<keyword evidence="2" id="KW-0472">Membrane</keyword>
<protein>
    <submittedName>
        <fullName evidence="9">Inactive protein RESTRICTED TEV MOVEMENT 2</fullName>
    </submittedName>
</protein>
<keyword evidence="3" id="KW-0611">Plant defense</keyword>
<feature type="compositionally biased region" description="Basic and acidic residues" evidence="6">
    <location>
        <begin position="165"/>
        <end position="264"/>
    </location>
</feature>
<dbReference type="InterPro" id="IPR008978">
    <property type="entry name" value="HSP20-like_chaperone"/>
</dbReference>
<dbReference type="GO" id="GO:0006952">
    <property type="term" value="P:defense response"/>
    <property type="evidence" value="ECO:0007669"/>
    <property type="project" value="UniProtKB-KW"/>
</dbReference>
<feature type="region of interest" description="Disordered" evidence="6">
    <location>
        <begin position="116"/>
        <end position="268"/>
    </location>
</feature>
<reference evidence="8" key="1">
    <citation type="journal article" date="2021" name="Nat. Commun.">
        <title>Genomic analyses provide insights into spinach domestication and the genetic basis of agronomic traits.</title>
        <authorList>
            <person name="Cai X."/>
            <person name="Sun X."/>
            <person name="Xu C."/>
            <person name="Sun H."/>
            <person name="Wang X."/>
            <person name="Ge C."/>
            <person name="Zhang Z."/>
            <person name="Wang Q."/>
            <person name="Fei Z."/>
            <person name="Jiao C."/>
            <person name="Wang Q."/>
        </authorList>
    </citation>
    <scope>NUCLEOTIDE SEQUENCE [LARGE SCALE GENOMIC DNA]</scope>
    <source>
        <strain evidence="8">cv. Varoflay</strain>
    </source>
</reference>
<organism evidence="8 9">
    <name type="scientific">Spinacia oleracea</name>
    <name type="common">Spinach</name>
    <dbReference type="NCBI Taxonomy" id="3562"/>
    <lineage>
        <taxon>Eukaryota</taxon>
        <taxon>Viridiplantae</taxon>
        <taxon>Streptophyta</taxon>
        <taxon>Embryophyta</taxon>
        <taxon>Tracheophyta</taxon>
        <taxon>Spermatophyta</taxon>
        <taxon>Magnoliopsida</taxon>
        <taxon>eudicotyledons</taxon>
        <taxon>Gunneridae</taxon>
        <taxon>Pentapetalae</taxon>
        <taxon>Caryophyllales</taxon>
        <taxon>Chenopodiaceae</taxon>
        <taxon>Chenopodioideae</taxon>
        <taxon>Anserineae</taxon>
        <taxon>Spinacia</taxon>
    </lineage>
</organism>
<dbReference type="PANTHER" id="PTHR43670">
    <property type="entry name" value="HEAT SHOCK PROTEIN 26"/>
    <property type="match status" value="1"/>
</dbReference>
<proteinExistence type="inferred from homology"/>
<dbReference type="PANTHER" id="PTHR43670:SF129">
    <property type="entry name" value="HSP20_ALPHA CRYSTALLIN FAMILY PROTEIN, EXPRESSED"/>
    <property type="match status" value="1"/>
</dbReference>
<dbReference type="RefSeq" id="XP_021850978.2">
    <property type="nucleotide sequence ID" value="XM_021995286.2"/>
</dbReference>
<evidence type="ECO:0000256" key="2">
    <source>
        <dbReference type="ARBA" id="ARBA00022475"/>
    </source>
</evidence>
<dbReference type="AlphaFoldDB" id="A0A9R0IKF6"/>
<dbReference type="KEGG" id="soe:110790497"/>
<keyword evidence="8" id="KW-1185">Reference proteome</keyword>
<comment type="similarity">
    <text evidence="4 5">Belongs to the small heat shock protein (HSP20) family.</text>
</comment>
<dbReference type="Gene3D" id="2.60.40.790">
    <property type="match status" value="1"/>
</dbReference>
<keyword evidence="2" id="KW-1003">Cell membrane</keyword>
<dbReference type="GO" id="GO:0005886">
    <property type="term" value="C:plasma membrane"/>
    <property type="evidence" value="ECO:0007669"/>
    <property type="project" value="UniProtKB-SubCell"/>
</dbReference>
<evidence type="ECO:0000256" key="6">
    <source>
        <dbReference type="SAM" id="MobiDB-lite"/>
    </source>
</evidence>
<dbReference type="SUPFAM" id="SSF49764">
    <property type="entry name" value="HSP20-like chaperones"/>
    <property type="match status" value="1"/>
</dbReference>
<evidence type="ECO:0000313" key="9">
    <source>
        <dbReference type="RefSeq" id="XP_021850978.2"/>
    </source>
</evidence>
<dbReference type="InterPro" id="IPR002068">
    <property type="entry name" value="A-crystallin/Hsp20_dom"/>
</dbReference>
<evidence type="ECO:0000259" key="7">
    <source>
        <dbReference type="PROSITE" id="PS01031"/>
    </source>
</evidence>
<evidence type="ECO:0000256" key="4">
    <source>
        <dbReference type="PROSITE-ProRule" id="PRU00285"/>
    </source>
</evidence>